<gene>
    <name evidence="1" type="ORF">NagaMp0032</name>
</gene>
<organism evidence="1">
    <name type="scientific">Nannochloropsis gaditana</name>
    <dbReference type="NCBI Taxonomy" id="72520"/>
    <lineage>
        <taxon>Eukaryota</taxon>
        <taxon>Sar</taxon>
        <taxon>Stramenopiles</taxon>
        <taxon>Ochrophyta</taxon>
        <taxon>Eustigmatophyceae</taxon>
        <taxon>Eustigmatales</taxon>
        <taxon>Monodopsidaceae</taxon>
        <taxon>Nannochloropsis</taxon>
    </lineage>
</organism>
<reference evidence="1" key="1">
    <citation type="journal article" date="2014" name="BMC Genomics">
        <title>A pangenomic analysis of the Nannochloropsis organellar genomes reveals novel genetic variations in key metabolic genes.</title>
        <authorList>
            <person name="Starkenburg S.R."/>
            <person name="Kwon K.J."/>
            <person name="Jha R.K."/>
            <person name="McKay C."/>
            <person name="Jacobs M."/>
            <person name="Chertkov O."/>
            <person name="Twary S."/>
            <person name="Rocap G."/>
            <person name="Cattolico R.A."/>
        </authorList>
    </citation>
    <scope>NUCLEOTIDE SEQUENCE</scope>
    <source>
        <strain evidence="1">CCMP526</strain>
    </source>
</reference>
<proteinExistence type="predicted"/>
<protein>
    <submittedName>
        <fullName evidence="1">Uncharacterized protein</fullName>
    </submittedName>
</protein>
<keyword evidence="1" id="KW-0496">Mitochondrion</keyword>
<dbReference type="AlphaFoldDB" id="A0A023PKA3"/>
<geneLocation type="mitochondrion" evidence="1"/>
<dbReference type="EMBL" id="KJ410686">
    <property type="protein sequence ID" value="AHX24919.1"/>
    <property type="molecule type" value="Genomic_DNA"/>
</dbReference>
<sequence>MTLEYKNIDFDGPLLTPYFIPVPLKLLYNNEAFIKFKKKREVELELRDMPISKTDQEFNLLKRLENRFNMYGITVFSEEKIYTYFLDSFINISAQKNFSGYRKCIDSIDSYVYIYNVRHCILNNNNSKNIKSTLLYLTKGGSKLSFFGQRVVLLNNKIRSAKKKTSYHTWMISNLKHIGMLNNYDIYKWKTSVSKTCTEKRRNFSYKKKMFLYYKNVSLNSSILLKKNEKKY</sequence>
<name>A0A023PKA3_9STRA</name>
<accession>A0A023PKA3</accession>
<evidence type="ECO:0000313" key="1">
    <source>
        <dbReference type="EMBL" id="AHX24919.1"/>
    </source>
</evidence>